<protein>
    <recommendedName>
        <fullName evidence="4">FecR protein domain-containing protein</fullName>
    </recommendedName>
</protein>
<keyword evidence="1" id="KW-0694">RNA-binding</keyword>
<proteinExistence type="predicted"/>
<dbReference type="PROSITE" id="PS50889">
    <property type="entry name" value="S4"/>
    <property type="match status" value="1"/>
</dbReference>
<evidence type="ECO:0000313" key="3">
    <source>
        <dbReference type="Proteomes" id="UP001467690"/>
    </source>
</evidence>
<organism evidence="2 3">
    <name type="scientific">Catenovulum sediminis</name>
    <dbReference type="NCBI Taxonomy" id="1740262"/>
    <lineage>
        <taxon>Bacteria</taxon>
        <taxon>Pseudomonadati</taxon>
        <taxon>Pseudomonadota</taxon>
        <taxon>Gammaproteobacteria</taxon>
        <taxon>Alteromonadales</taxon>
        <taxon>Alteromonadaceae</taxon>
        <taxon>Catenovulum</taxon>
    </lineage>
</organism>
<reference evidence="2 3" key="1">
    <citation type="submission" date="2024-06" db="EMBL/GenBank/DDBJ databases">
        <authorList>
            <person name="Chen R.Y."/>
        </authorList>
    </citation>
    <scope>NUCLEOTIDE SEQUENCE [LARGE SCALE GENOMIC DNA]</scope>
    <source>
        <strain evidence="2 3">D2</strain>
    </source>
</reference>
<name>A0ABV1RF21_9ALTE</name>
<comment type="caution">
    <text evidence="2">The sequence shown here is derived from an EMBL/GenBank/DDBJ whole genome shotgun (WGS) entry which is preliminary data.</text>
</comment>
<evidence type="ECO:0000256" key="1">
    <source>
        <dbReference type="PROSITE-ProRule" id="PRU00182"/>
    </source>
</evidence>
<evidence type="ECO:0000313" key="2">
    <source>
        <dbReference type="EMBL" id="MER2491524.1"/>
    </source>
</evidence>
<accession>A0ABV1RF21</accession>
<dbReference type="RefSeq" id="WP_350401128.1">
    <property type="nucleotide sequence ID" value="NZ_JBELOE010000125.1"/>
</dbReference>
<dbReference type="Proteomes" id="UP001467690">
    <property type="component" value="Unassembled WGS sequence"/>
</dbReference>
<dbReference type="EMBL" id="JBELOE010000125">
    <property type="protein sequence ID" value="MER2491524.1"/>
    <property type="molecule type" value="Genomic_DNA"/>
</dbReference>
<gene>
    <name evidence="2" type="ORF">ABS311_06480</name>
</gene>
<sequence>MNQPIFQGCDRRRFIRHMLTLSGISLATSASVFPALVQALGKVPQKLPAEQSIFRIKGRVRVNGELATENSKITQNALIETNGDSEIIFVVGKDAHILRKNSELILSADKQSLETGAQLVKGQLMSVFGERAANEKHTTSTTTATIGIRGTAVYAESELSRSYVCTCYGKVDLMAVNDPKSVERIETVHHDSPRYVYATGKLGQLIEPAPMKNHEDEEIMLIEALLGRKTPFSSLNDYSVPSIDY</sequence>
<keyword evidence="3" id="KW-1185">Reference proteome</keyword>
<evidence type="ECO:0008006" key="4">
    <source>
        <dbReference type="Google" id="ProtNLM"/>
    </source>
</evidence>